<dbReference type="Gene3D" id="3.40.50.410">
    <property type="entry name" value="von Willebrand factor, type A domain"/>
    <property type="match status" value="1"/>
</dbReference>
<feature type="transmembrane region" description="Helical" evidence="1">
    <location>
        <begin position="28"/>
        <end position="49"/>
    </location>
</feature>
<keyword evidence="1" id="KW-1133">Transmembrane helix</keyword>
<organism evidence="3 4">
    <name type="scientific">Novosphingobium kalidii</name>
    <dbReference type="NCBI Taxonomy" id="3230299"/>
    <lineage>
        <taxon>Bacteria</taxon>
        <taxon>Pseudomonadati</taxon>
        <taxon>Pseudomonadota</taxon>
        <taxon>Alphaproteobacteria</taxon>
        <taxon>Sphingomonadales</taxon>
        <taxon>Sphingomonadaceae</taxon>
        <taxon>Novosphingobium</taxon>
    </lineage>
</organism>
<evidence type="ECO:0000313" key="3">
    <source>
        <dbReference type="EMBL" id="MET1755057.1"/>
    </source>
</evidence>
<gene>
    <name evidence="3" type="ORF">ABVV53_06245</name>
</gene>
<protein>
    <submittedName>
        <fullName evidence="3">Pilus assembly protein TadG-related protein</fullName>
    </submittedName>
</protein>
<keyword evidence="1" id="KW-0472">Membrane</keyword>
<evidence type="ECO:0000259" key="2">
    <source>
        <dbReference type="Pfam" id="PF13400"/>
    </source>
</evidence>
<reference evidence="3 4" key="1">
    <citation type="submission" date="2024-07" db="EMBL/GenBank/DDBJ databases">
        <title>Novosphingobium kalidii RD2P27.</title>
        <authorList>
            <person name="Sun J.-Q."/>
        </authorList>
    </citation>
    <scope>NUCLEOTIDE SEQUENCE [LARGE SCALE GENOMIC DNA]</scope>
    <source>
        <strain evidence="3 4">RD2P27</strain>
    </source>
</reference>
<feature type="domain" description="Putative Flp pilus-assembly TadG-like N-terminal" evidence="2">
    <location>
        <begin position="26"/>
        <end position="72"/>
    </location>
</feature>
<dbReference type="InterPro" id="IPR028087">
    <property type="entry name" value="Tad_N"/>
</dbReference>
<name>A0ABV2CZM0_9SPHN</name>
<keyword evidence="4" id="KW-1185">Reference proteome</keyword>
<dbReference type="Proteomes" id="UP001548713">
    <property type="component" value="Unassembled WGS sequence"/>
</dbReference>
<proteinExistence type="predicted"/>
<sequence>MIARPLHAALQAATHGIIDFLRDSRGNVMMIFGFAIIPLLFSTGMAVDYGRALQTQTRLNAAADAAALAGVSRAHMTGSSTDAAKTAAYNMFVAQARPYLSRGDVDMSFSDEKYLNIAVSDETNATNLKRTVTVSYRGNSANLFAGILGVDTLPVSGSSSSVASSAPDIDFYVLVDTSPSMLLPATTAGLLKMTQKTGGCAFACHTIPDSKENFYKIARTNNIVLRTDLVQGAVRDLATTASDVAEQNGTDYRLGLFSFDYKFSAKWPASQSSSGYYLTSDLASVGLHAKDLVPLTYCRNNQRVCDVNDNDTGTNFTSAMNGVNAIAPPPGNGSKVGGDKPQAVLFIVTDGMRDEKSGSSRYIGPIPLSLCTAIKNRGIRIAVLHTKYLPESASDSWSKTNVRDPYLAPVDKITPALQSCASSNQLFYQVTTDSDISAALNALFQAVVQTARLTS</sequence>
<accession>A0ABV2CZM0</accession>
<evidence type="ECO:0000313" key="4">
    <source>
        <dbReference type="Proteomes" id="UP001548713"/>
    </source>
</evidence>
<dbReference type="RefSeq" id="WP_353983533.1">
    <property type="nucleotide sequence ID" value="NZ_JBEWLY010000010.1"/>
</dbReference>
<dbReference type="InterPro" id="IPR036465">
    <property type="entry name" value="vWFA_dom_sf"/>
</dbReference>
<dbReference type="EMBL" id="JBEWLY010000010">
    <property type="protein sequence ID" value="MET1755057.1"/>
    <property type="molecule type" value="Genomic_DNA"/>
</dbReference>
<comment type="caution">
    <text evidence="3">The sequence shown here is derived from an EMBL/GenBank/DDBJ whole genome shotgun (WGS) entry which is preliminary data.</text>
</comment>
<dbReference type="Pfam" id="PF13400">
    <property type="entry name" value="Tad"/>
    <property type="match status" value="1"/>
</dbReference>
<evidence type="ECO:0000256" key="1">
    <source>
        <dbReference type="SAM" id="Phobius"/>
    </source>
</evidence>
<keyword evidence="1" id="KW-0812">Transmembrane</keyword>